<dbReference type="Gene3D" id="1.20.1250.20">
    <property type="entry name" value="MFS general substrate transporter like domains"/>
    <property type="match status" value="1"/>
</dbReference>
<dbReference type="InterPro" id="IPR036259">
    <property type="entry name" value="MFS_trans_sf"/>
</dbReference>
<keyword evidence="1" id="KW-1133">Transmembrane helix</keyword>
<dbReference type="PANTHER" id="PTHR23521">
    <property type="entry name" value="TRANSPORTER MFS SUPERFAMILY"/>
    <property type="match status" value="1"/>
</dbReference>
<feature type="transmembrane region" description="Helical" evidence="1">
    <location>
        <begin position="5"/>
        <end position="23"/>
    </location>
</feature>
<dbReference type="GO" id="GO:0022857">
    <property type="term" value="F:transmembrane transporter activity"/>
    <property type="evidence" value="ECO:0007669"/>
    <property type="project" value="InterPro"/>
</dbReference>
<feature type="domain" description="Major facilitator superfamily (MFS) profile" evidence="2">
    <location>
        <begin position="1"/>
        <end position="120"/>
    </location>
</feature>
<dbReference type="GO" id="GO:0005886">
    <property type="term" value="C:plasma membrane"/>
    <property type="evidence" value="ECO:0007669"/>
    <property type="project" value="TreeGrafter"/>
</dbReference>
<dbReference type="InterPro" id="IPR011701">
    <property type="entry name" value="MFS"/>
</dbReference>
<protein>
    <recommendedName>
        <fullName evidence="2">Major facilitator superfamily (MFS) profile domain-containing protein</fullName>
    </recommendedName>
</protein>
<evidence type="ECO:0000256" key="1">
    <source>
        <dbReference type="SAM" id="Phobius"/>
    </source>
</evidence>
<keyword evidence="1" id="KW-0812">Transmembrane</keyword>
<sequence length="120" mass="12832">VISLIMVFGITLGLTVPLIAIVLDGQGHSSVAIGLHASTQFLGIMLTSPITPRLLLAVGTSRLMVLSMAVMTLILCSFPFFTGFIPWLLLRLLLGGIEGVIFISGETWINQVAPTARRGR</sequence>
<feature type="non-terminal residue" evidence="3">
    <location>
        <position position="120"/>
    </location>
</feature>
<dbReference type="PROSITE" id="PS50850">
    <property type="entry name" value="MFS"/>
    <property type="match status" value="1"/>
</dbReference>
<keyword evidence="1" id="KW-0472">Membrane</keyword>
<gene>
    <name evidence="3" type="ORF">METZ01_LOCUS341560</name>
</gene>
<name>A0A382QTB5_9ZZZZ</name>
<reference evidence="3" key="1">
    <citation type="submission" date="2018-05" db="EMBL/GenBank/DDBJ databases">
        <authorList>
            <person name="Lanie J.A."/>
            <person name="Ng W.-L."/>
            <person name="Kazmierczak K.M."/>
            <person name="Andrzejewski T.M."/>
            <person name="Davidsen T.M."/>
            <person name="Wayne K.J."/>
            <person name="Tettelin H."/>
            <person name="Glass J.I."/>
            <person name="Rusch D."/>
            <person name="Podicherti R."/>
            <person name="Tsui H.-C.T."/>
            <person name="Winkler M.E."/>
        </authorList>
    </citation>
    <scope>NUCLEOTIDE SEQUENCE</scope>
</reference>
<dbReference type="InterPro" id="IPR020846">
    <property type="entry name" value="MFS_dom"/>
</dbReference>
<dbReference type="AlphaFoldDB" id="A0A382QTB5"/>
<accession>A0A382QTB5</accession>
<proteinExistence type="predicted"/>
<evidence type="ECO:0000313" key="3">
    <source>
        <dbReference type="EMBL" id="SVC88706.1"/>
    </source>
</evidence>
<feature type="transmembrane region" description="Helical" evidence="1">
    <location>
        <begin position="63"/>
        <end position="82"/>
    </location>
</feature>
<dbReference type="Pfam" id="PF07690">
    <property type="entry name" value="MFS_1"/>
    <property type="match status" value="1"/>
</dbReference>
<feature type="non-terminal residue" evidence="3">
    <location>
        <position position="1"/>
    </location>
</feature>
<dbReference type="PANTHER" id="PTHR23521:SF3">
    <property type="entry name" value="MFS TRANSPORTER"/>
    <property type="match status" value="1"/>
</dbReference>
<evidence type="ECO:0000259" key="2">
    <source>
        <dbReference type="PROSITE" id="PS50850"/>
    </source>
</evidence>
<dbReference type="EMBL" id="UINC01116749">
    <property type="protein sequence ID" value="SVC88706.1"/>
    <property type="molecule type" value="Genomic_DNA"/>
</dbReference>
<dbReference type="SUPFAM" id="SSF103473">
    <property type="entry name" value="MFS general substrate transporter"/>
    <property type="match status" value="1"/>
</dbReference>
<organism evidence="3">
    <name type="scientific">marine metagenome</name>
    <dbReference type="NCBI Taxonomy" id="408172"/>
    <lineage>
        <taxon>unclassified sequences</taxon>
        <taxon>metagenomes</taxon>
        <taxon>ecological metagenomes</taxon>
    </lineage>
</organism>
<feature type="transmembrane region" description="Helical" evidence="1">
    <location>
        <begin position="29"/>
        <end position="51"/>
    </location>
</feature>